<evidence type="ECO:0000256" key="10">
    <source>
        <dbReference type="ARBA" id="ARBA00030169"/>
    </source>
</evidence>
<dbReference type="RefSeq" id="WP_219965594.1">
    <property type="nucleotide sequence ID" value="NZ_JAGFNZ010000003.1"/>
</dbReference>
<comment type="catalytic activity">
    <reaction evidence="1">
        <text>4-hydroxy-4-methyl-2-oxoglutarate = 2 pyruvate</text>
        <dbReference type="Rhea" id="RHEA:22748"/>
        <dbReference type="ChEBI" id="CHEBI:15361"/>
        <dbReference type="ChEBI" id="CHEBI:58276"/>
        <dbReference type="EC" id="4.1.3.17"/>
    </reaction>
</comment>
<comment type="similarity">
    <text evidence="3">Belongs to the class II aldolase/RraA-like family.</text>
</comment>
<evidence type="ECO:0000256" key="2">
    <source>
        <dbReference type="ARBA" id="ARBA00001968"/>
    </source>
</evidence>
<dbReference type="Proteomes" id="UP000719942">
    <property type="component" value="Unassembled WGS sequence"/>
</dbReference>
<evidence type="ECO:0000256" key="1">
    <source>
        <dbReference type="ARBA" id="ARBA00001342"/>
    </source>
</evidence>
<dbReference type="InterPro" id="IPR036704">
    <property type="entry name" value="RraA/RraA-like_sf"/>
</dbReference>
<comment type="subunit">
    <text evidence="4">Homotrimer.</text>
</comment>
<dbReference type="PANTHER" id="PTHR33254">
    <property type="entry name" value="4-HYDROXY-4-METHYL-2-OXOGLUTARATE ALDOLASE 3-RELATED"/>
    <property type="match status" value="1"/>
</dbReference>
<dbReference type="PANTHER" id="PTHR33254:SF4">
    <property type="entry name" value="4-HYDROXY-4-METHYL-2-OXOGLUTARATE ALDOLASE 3-RELATED"/>
    <property type="match status" value="1"/>
</dbReference>
<evidence type="ECO:0000256" key="7">
    <source>
        <dbReference type="ARBA" id="ARBA00016549"/>
    </source>
</evidence>
<dbReference type="EC" id="4.1.1.112" evidence="6"/>
<name>A0ABS7DPH5_9FIRM</name>
<reference evidence="13 14" key="1">
    <citation type="submission" date="2021-03" db="EMBL/GenBank/DDBJ databases">
        <title>Caproiciproducens sp. nov. isolated from feces of cow.</title>
        <authorList>
            <person name="Choi J.-Y."/>
        </authorList>
    </citation>
    <scope>NUCLEOTIDE SEQUENCE [LARGE SCALE GENOMIC DNA]</scope>
    <source>
        <strain evidence="13 14">AGMB10547</strain>
    </source>
</reference>
<evidence type="ECO:0000256" key="4">
    <source>
        <dbReference type="ARBA" id="ARBA00011233"/>
    </source>
</evidence>
<evidence type="ECO:0000256" key="6">
    <source>
        <dbReference type="ARBA" id="ARBA00012947"/>
    </source>
</evidence>
<comment type="function">
    <text evidence="8">Catalyzes the aldol cleavage of 4-hydroxy-4-methyl-2-oxoglutarate (HMG) into 2 molecules of pyruvate. Also contains a secondary oxaloacetate (OAA) decarboxylase activity due to the common pyruvate enolate transition state formed following C-C bond cleavage in the retro-aldol and decarboxylation reactions.</text>
</comment>
<gene>
    <name evidence="13" type="ORF">J5W02_10310</name>
</gene>
<organism evidence="13 14">
    <name type="scientific">Caproiciproducens faecalis</name>
    <dbReference type="NCBI Taxonomy" id="2820301"/>
    <lineage>
        <taxon>Bacteria</taxon>
        <taxon>Bacillati</taxon>
        <taxon>Bacillota</taxon>
        <taxon>Clostridia</taxon>
        <taxon>Eubacteriales</taxon>
        <taxon>Acutalibacteraceae</taxon>
        <taxon>Caproiciproducens</taxon>
    </lineage>
</organism>
<evidence type="ECO:0000256" key="3">
    <source>
        <dbReference type="ARBA" id="ARBA00008621"/>
    </source>
</evidence>
<dbReference type="EMBL" id="JAGFNZ010000003">
    <property type="protein sequence ID" value="MBW7573204.1"/>
    <property type="molecule type" value="Genomic_DNA"/>
</dbReference>
<dbReference type="CDD" id="cd16841">
    <property type="entry name" value="RraA_family"/>
    <property type="match status" value="1"/>
</dbReference>
<comment type="catalytic activity">
    <reaction evidence="12">
        <text>oxaloacetate + H(+) = pyruvate + CO2</text>
        <dbReference type="Rhea" id="RHEA:15641"/>
        <dbReference type="ChEBI" id="CHEBI:15361"/>
        <dbReference type="ChEBI" id="CHEBI:15378"/>
        <dbReference type="ChEBI" id="CHEBI:16452"/>
        <dbReference type="ChEBI" id="CHEBI:16526"/>
        <dbReference type="EC" id="4.1.1.112"/>
    </reaction>
</comment>
<accession>A0ABS7DPH5</accession>
<evidence type="ECO:0000256" key="12">
    <source>
        <dbReference type="ARBA" id="ARBA00047973"/>
    </source>
</evidence>
<keyword evidence="14" id="KW-1185">Reference proteome</keyword>
<evidence type="ECO:0000256" key="5">
    <source>
        <dbReference type="ARBA" id="ARBA00012213"/>
    </source>
</evidence>
<sequence length="235" mass="25958">MKYLSTEQLEELREFDTPTVWNALEGFKIRPNTTGFCYPGMLLRTPNNKPMVGYAVTAKVSGVEAPTAEQKEMMFSFFEDVRKVEAPSIAIVQDVDKQPIGSFWGEVQATTFMALGAVGTLTQGGVRDLNEVGPLGFYFFSTDIMVARAESHLTDHDCPVEICGLAVNPGDLIHADRHGVTVIPSDIAPKLAEACRRVAKSELLVLEPCRKAIQTGIKPTVEQLRQWRGDMAKLR</sequence>
<evidence type="ECO:0000256" key="9">
    <source>
        <dbReference type="ARBA" id="ARBA00029596"/>
    </source>
</evidence>
<evidence type="ECO:0000313" key="13">
    <source>
        <dbReference type="EMBL" id="MBW7573204.1"/>
    </source>
</evidence>
<comment type="cofactor">
    <cofactor evidence="2">
        <name>a divalent metal cation</name>
        <dbReference type="ChEBI" id="CHEBI:60240"/>
    </cofactor>
</comment>
<dbReference type="InterPro" id="IPR005493">
    <property type="entry name" value="RraA/RraA-like"/>
</dbReference>
<dbReference type="SUPFAM" id="SSF89562">
    <property type="entry name" value="RraA-like"/>
    <property type="match status" value="1"/>
</dbReference>
<evidence type="ECO:0000256" key="8">
    <source>
        <dbReference type="ARBA" id="ARBA00025046"/>
    </source>
</evidence>
<comment type="caution">
    <text evidence="13">The sequence shown here is derived from an EMBL/GenBank/DDBJ whole genome shotgun (WGS) entry which is preliminary data.</text>
</comment>
<evidence type="ECO:0000313" key="14">
    <source>
        <dbReference type="Proteomes" id="UP000719942"/>
    </source>
</evidence>
<dbReference type="Gene3D" id="3.50.30.40">
    <property type="entry name" value="Ribonuclease E inhibitor RraA/RraA-like"/>
    <property type="match status" value="1"/>
</dbReference>
<protein>
    <recommendedName>
        <fullName evidence="7">Putative 4-hydroxy-4-methyl-2-oxoglutarate aldolase</fullName>
        <ecNumber evidence="6">4.1.1.112</ecNumber>
        <ecNumber evidence="5">4.1.3.17</ecNumber>
    </recommendedName>
    <alternativeName>
        <fullName evidence="11">Oxaloacetate decarboxylase</fullName>
    </alternativeName>
    <alternativeName>
        <fullName evidence="9">Regulator of ribonuclease activity homolog</fullName>
    </alternativeName>
    <alternativeName>
        <fullName evidence="10">RraA-like protein</fullName>
    </alternativeName>
</protein>
<dbReference type="Pfam" id="PF03737">
    <property type="entry name" value="RraA-like"/>
    <property type="match status" value="1"/>
</dbReference>
<evidence type="ECO:0000256" key="11">
    <source>
        <dbReference type="ARBA" id="ARBA00032305"/>
    </source>
</evidence>
<dbReference type="EC" id="4.1.3.17" evidence="5"/>
<proteinExistence type="inferred from homology"/>